<feature type="compositionally biased region" description="Polar residues" evidence="1">
    <location>
        <begin position="72"/>
        <end position="82"/>
    </location>
</feature>
<keyword evidence="2" id="KW-0472">Membrane</keyword>
<dbReference type="GO" id="GO:0006626">
    <property type="term" value="P:protein targeting to mitochondrion"/>
    <property type="evidence" value="ECO:0007669"/>
    <property type="project" value="TreeGrafter"/>
</dbReference>
<keyword evidence="2" id="KW-1133">Transmembrane helix</keyword>
<protein>
    <submittedName>
        <fullName evidence="3">Uncharacterized protein</fullName>
    </submittedName>
</protein>
<feature type="compositionally biased region" description="Basic and acidic residues" evidence="1">
    <location>
        <begin position="39"/>
        <end position="58"/>
    </location>
</feature>
<sequence>MASILDRPNSVEDLRAEEQNHSNTNGEMSYADIAAKGPKQSDEEKIPNPIPEIEHDDSSDQAADSVYGVKSVPSSTMSQSGSDDPLSETADAAEKSAEDFGRKAESAADDLARDAKPKYEEAKKDTKAKVNQLGQEANQTYKQVKKEGKQDFDEAAHDAKVYADKAEKKAKEVGREAKKDLKKGEDWAEKNKGNPVVIGNMFVIAAVAGVLGVGGYRKHQAGELTWKVAGAYAGVVGLLATADYFVSSWLFTNKYPPKK</sequence>
<evidence type="ECO:0000313" key="4">
    <source>
        <dbReference type="Proteomes" id="UP000192596"/>
    </source>
</evidence>
<evidence type="ECO:0000313" key="3">
    <source>
        <dbReference type="EMBL" id="OQO07096.1"/>
    </source>
</evidence>
<dbReference type="GO" id="GO:0005741">
    <property type="term" value="C:mitochondrial outer membrane"/>
    <property type="evidence" value="ECO:0007669"/>
    <property type="project" value="InterPro"/>
</dbReference>
<dbReference type="Proteomes" id="UP000192596">
    <property type="component" value="Unassembled WGS sequence"/>
</dbReference>
<dbReference type="STRING" id="1507870.A0A1V8T6R3"/>
<feature type="transmembrane region" description="Helical" evidence="2">
    <location>
        <begin position="197"/>
        <end position="216"/>
    </location>
</feature>
<dbReference type="PANTHER" id="PTHR38402">
    <property type="entry name" value="MITOCHONDRIAL OUTER MEMBRANE PROTEIN OM14"/>
    <property type="match status" value="1"/>
</dbReference>
<feature type="compositionally biased region" description="Basic and acidic residues" evidence="1">
    <location>
        <begin position="9"/>
        <end position="20"/>
    </location>
</feature>
<feature type="compositionally biased region" description="Basic and acidic residues" evidence="1">
    <location>
        <begin position="92"/>
        <end position="128"/>
    </location>
</feature>
<proteinExistence type="predicted"/>
<comment type="caution">
    <text evidence="3">The sequence shown here is derived from an EMBL/GenBank/DDBJ whole genome shotgun (WGS) entry which is preliminary data.</text>
</comment>
<dbReference type="OrthoDB" id="5422928at2759"/>
<dbReference type="AlphaFoldDB" id="A0A1V8T6R3"/>
<gene>
    <name evidence="3" type="ORF">B0A48_07664</name>
</gene>
<name>A0A1V8T6R3_9PEZI</name>
<feature type="transmembrane region" description="Helical" evidence="2">
    <location>
        <begin position="228"/>
        <end position="251"/>
    </location>
</feature>
<dbReference type="EMBL" id="NAJO01000015">
    <property type="protein sequence ID" value="OQO07096.1"/>
    <property type="molecule type" value="Genomic_DNA"/>
</dbReference>
<keyword evidence="2" id="KW-0812">Transmembrane</keyword>
<feature type="region of interest" description="Disordered" evidence="1">
    <location>
        <begin position="1"/>
        <end position="129"/>
    </location>
</feature>
<reference evidence="4" key="1">
    <citation type="submission" date="2017-03" db="EMBL/GenBank/DDBJ databases">
        <title>Genomes of endolithic fungi from Antarctica.</title>
        <authorList>
            <person name="Coleine C."/>
            <person name="Masonjones S."/>
            <person name="Stajich J.E."/>
        </authorList>
    </citation>
    <scope>NUCLEOTIDE SEQUENCE [LARGE SCALE GENOMIC DNA]</scope>
    <source>
        <strain evidence="4">CCFEE 5527</strain>
    </source>
</reference>
<dbReference type="PANTHER" id="PTHR38402:SF1">
    <property type="entry name" value="MITOCHONDRIAL OUTER MEMBRANE PROTEIN OM14"/>
    <property type="match status" value="1"/>
</dbReference>
<evidence type="ECO:0000256" key="1">
    <source>
        <dbReference type="SAM" id="MobiDB-lite"/>
    </source>
</evidence>
<keyword evidence="4" id="KW-1185">Reference proteome</keyword>
<dbReference type="InParanoid" id="A0A1V8T6R3"/>
<evidence type="ECO:0000256" key="2">
    <source>
        <dbReference type="SAM" id="Phobius"/>
    </source>
</evidence>
<accession>A0A1V8T6R3</accession>
<dbReference type="InterPro" id="IPR039454">
    <property type="entry name" value="OM14"/>
</dbReference>
<organism evidence="3 4">
    <name type="scientific">Cryoendolithus antarcticus</name>
    <dbReference type="NCBI Taxonomy" id="1507870"/>
    <lineage>
        <taxon>Eukaryota</taxon>
        <taxon>Fungi</taxon>
        <taxon>Dikarya</taxon>
        <taxon>Ascomycota</taxon>
        <taxon>Pezizomycotina</taxon>
        <taxon>Dothideomycetes</taxon>
        <taxon>Dothideomycetidae</taxon>
        <taxon>Cladosporiales</taxon>
        <taxon>Cladosporiaceae</taxon>
        <taxon>Cryoendolithus</taxon>
    </lineage>
</organism>
<dbReference type="GO" id="GO:1990593">
    <property type="term" value="F:nascent polypeptide-associated complex binding"/>
    <property type="evidence" value="ECO:0007669"/>
    <property type="project" value="InterPro"/>
</dbReference>